<accession>A0A2T9JHU4</accession>
<feature type="signal peptide" evidence="1">
    <location>
        <begin position="1"/>
        <end position="18"/>
    </location>
</feature>
<dbReference type="Proteomes" id="UP000244913">
    <property type="component" value="Unassembled WGS sequence"/>
</dbReference>
<gene>
    <name evidence="2" type="ORF">DDF65_10235</name>
</gene>
<name>A0A2T9JHU4_9CAUL</name>
<keyword evidence="3" id="KW-1185">Reference proteome</keyword>
<keyword evidence="1" id="KW-0732">Signal</keyword>
<dbReference type="RefSeq" id="WP_116566916.1">
    <property type="nucleotide sequence ID" value="NZ_QDKP01000033.1"/>
</dbReference>
<organism evidence="2 3">
    <name type="scientific">Caulobacter radicis</name>
    <dbReference type="NCBI Taxonomy" id="2172650"/>
    <lineage>
        <taxon>Bacteria</taxon>
        <taxon>Pseudomonadati</taxon>
        <taxon>Pseudomonadota</taxon>
        <taxon>Alphaproteobacteria</taxon>
        <taxon>Caulobacterales</taxon>
        <taxon>Caulobacteraceae</taxon>
        <taxon>Caulobacter</taxon>
    </lineage>
</organism>
<sequence length="170" mass="18247">MVAALVSMMIAAASPACIITDSAARDSLRFGGHPAKAWTGVPAKPVLDTPDKRLFRTVLREGVAKGPNFAGHMTVVQWGCGTSCVAWAAVDARTGRVTKLPGADYMDTNRVGGMLHGVNFERGSRVIVLAGAPREDQARAGVYRYLWTGDGFRLLSFVPREKVCEPFEAP</sequence>
<reference evidence="2 3" key="1">
    <citation type="submission" date="2018-04" db="EMBL/GenBank/DDBJ databases">
        <title>The genome sequence of Caulobacter sp. 736.</title>
        <authorList>
            <person name="Gao J."/>
            <person name="Sun J."/>
        </authorList>
    </citation>
    <scope>NUCLEOTIDE SEQUENCE [LARGE SCALE GENOMIC DNA]</scope>
    <source>
        <strain evidence="2 3">736</strain>
    </source>
</reference>
<evidence type="ECO:0000313" key="2">
    <source>
        <dbReference type="EMBL" id="PVM83245.1"/>
    </source>
</evidence>
<evidence type="ECO:0008006" key="4">
    <source>
        <dbReference type="Google" id="ProtNLM"/>
    </source>
</evidence>
<proteinExistence type="predicted"/>
<feature type="chain" id="PRO_5015593570" description="DUF4893 domain-containing protein" evidence="1">
    <location>
        <begin position="19"/>
        <end position="170"/>
    </location>
</feature>
<evidence type="ECO:0000313" key="3">
    <source>
        <dbReference type="Proteomes" id="UP000244913"/>
    </source>
</evidence>
<dbReference type="EMBL" id="QDKP01000033">
    <property type="protein sequence ID" value="PVM83245.1"/>
    <property type="molecule type" value="Genomic_DNA"/>
</dbReference>
<dbReference type="AlphaFoldDB" id="A0A2T9JHU4"/>
<evidence type="ECO:0000256" key="1">
    <source>
        <dbReference type="SAM" id="SignalP"/>
    </source>
</evidence>
<protein>
    <recommendedName>
        <fullName evidence="4">DUF4893 domain-containing protein</fullName>
    </recommendedName>
</protein>
<comment type="caution">
    <text evidence="2">The sequence shown here is derived from an EMBL/GenBank/DDBJ whole genome shotgun (WGS) entry which is preliminary data.</text>
</comment>